<protein>
    <recommendedName>
        <fullName evidence="4">TNFR-Cys domain-containing protein</fullName>
    </recommendedName>
</protein>
<feature type="compositionally biased region" description="Basic and acidic residues" evidence="1">
    <location>
        <begin position="281"/>
        <end position="300"/>
    </location>
</feature>
<dbReference type="AlphaFoldDB" id="A0A9Q1FYC3"/>
<dbReference type="SMART" id="SM00208">
    <property type="entry name" value="TNFR"/>
    <property type="match status" value="3"/>
</dbReference>
<feature type="domain" description="TNFR-Cys" evidence="4">
    <location>
        <begin position="143"/>
        <end position="183"/>
    </location>
</feature>
<accession>A0A9Q1FYC3</accession>
<feature type="domain" description="TNFR-Cys" evidence="4">
    <location>
        <begin position="24"/>
        <end position="57"/>
    </location>
</feature>
<organism evidence="5 6">
    <name type="scientific">Synaphobranchus kaupii</name>
    <name type="common">Kaup's arrowtooth eel</name>
    <dbReference type="NCBI Taxonomy" id="118154"/>
    <lineage>
        <taxon>Eukaryota</taxon>
        <taxon>Metazoa</taxon>
        <taxon>Chordata</taxon>
        <taxon>Craniata</taxon>
        <taxon>Vertebrata</taxon>
        <taxon>Euteleostomi</taxon>
        <taxon>Actinopterygii</taxon>
        <taxon>Neopterygii</taxon>
        <taxon>Teleostei</taxon>
        <taxon>Anguilliformes</taxon>
        <taxon>Synaphobranchidae</taxon>
        <taxon>Synaphobranchus</taxon>
    </lineage>
</organism>
<evidence type="ECO:0000256" key="3">
    <source>
        <dbReference type="SAM" id="SignalP"/>
    </source>
</evidence>
<dbReference type="PANTHER" id="PTHR46875">
    <property type="entry name" value="TUMOR NECROSIS FACTOR RECEPTOR SUPERFAMILY MEMBER 5"/>
    <property type="match status" value="1"/>
</dbReference>
<dbReference type="OrthoDB" id="9932129at2759"/>
<dbReference type="Proteomes" id="UP001152622">
    <property type="component" value="Chromosome 3"/>
</dbReference>
<feature type="signal peptide" evidence="3">
    <location>
        <begin position="1"/>
        <end position="23"/>
    </location>
</feature>
<dbReference type="GO" id="GO:0002768">
    <property type="term" value="P:immune response-regulating cell surface receptor signaling pathway"/>
    <property type="evidence" value="ECO:0007669"/>
    <property type="project" value="TreeGrafter"/>
</dbReference>
<name>A0A9Q1FYC3_SYNKA</name>
<evidence type="ECO:0000313" key="6">
    <source>
        <dbReference type="Proteomes" id="UP001152622"/>
    </source>
</evidence>
<feature type="domain" description="TNFR-Cys" evidence="4">
    <location>
        <begin position="102"/>
        <end position="140"/>
    </location>
</feature>
<dbReference type="GO" id="GO:0009897">
    <property type="term" value="C:external side of plasma membrane"/>
    <property type="evidence" value="ECO:0007669"/>
    <property type="project" value="TreeGrafter"/>
</dbReference>
<reference evidence="5" key="1">
    <citation type="journal article" date="2023" name="Science">
        <title>Genome structures resolve the early diversification of teleost fishes.</title>
        <authorList>
            <person name="Parey E."/>
            <person name="Louis A."/>
            <person name="Montfort J."/>
            <person name="Bouchez O."/>
            <person name="Roques C."/>
            <person name="Iampietro C."/>
            <person name="Lluch J."/>
            <person name="Castinel A."/>
            <person name="Donnadieu C."/>
            <person name="Desvignes T."/>
            <person name="Floi Bucao C."/>
            <person name="Jouanno E."/>
            <person name="Wen M."/>
            <person name="Mejri S."/>
            <person name="Dirks R."/>
            <person name="Jansen H."/>
            <person name="Henkel C."/>
            <person name="Chen W.J."/>
            <person name="Zahm M."/>
            <person name="Cabau C."/>
            <person name="Klopp C."/>
            <person name="Thompson A.W."/>
            <person name="Robinson-Rechavi M."/>
            <person name="Braasch I."/>
            <person name="Lecointre G."/>
            <person name="Bobe J."/>
            <person name="Postlethwait J.H."/>
            <person name="Berthelot C."/>
            <person name="Roest Crollius H."/>
            <person name="Guiguen Y."/>
        </authorList>
    </citation>
    <scope>NUCLEOTIDE SEQUENCE</scope>
    <source>
        <strain evidence="5">WJC10195</strain>
    </source>
</reference>
<evidence type="ECO:0000256" key="1">
    <source>
        <dbReference type="SAM" id="MobiDB-lite"/>
    </source>
</evidence>
<sequence>MKKNAFTFCIINIILVRVVPVDACDLDTQYEKDGVCCKMCGPGTRMSSQPSCEDPVCSPCGKDEYQSGYTRETKCQLQPFCDPNMNLEQKVQVTTTRVPCTCKSAHHCSSKECLTCVPNTACKAGEGASKIATQISDTICEACGGGTFSNESSAVEGCRTWTKCAEKTHKIKKSGTPTSDVECEERPSYVALAVSLFVILAVFAIIGVFILMKVKGKLKNCFKNSGGGDQLNPLEVGLLHVRPLEEVGPQNGVGHDQEGSTLPGRNPEENEEAHNPVQVKDMTDNNKPLRQEEGKTEHISQPESDEAEHSCFTDC</sequence>
<dbReference type="InterPro" id="IPR052135">
    <property type="entry name" value="TNFRSF5"/>
</dbReference>
<comment type="caution">
    <text evidence="5">The sequence shown here is derived from an EMBL/GenBank/DDBJ whole genome shotgun (WGS) entry which is preliminary data.</text>
</comment>
<keyword evidence="2" id="KW-0472">Membrane</keyword>
<keyword evidence="3" id="KW-0732">Signal</keyword>
<feature type="region of interest" description="Disordered" evidence="1">
    <location>
        <begin position="246"/>
        <end position="315"/>
    </location>
</feature>
<dbReference type="InterPro" id="IPR001368">
    <property type="entry name" value="TNFR/NGFR_Cys_rich_reg"/>
</dbReference>
<dbReference type="EMBL" id="JAINUF010000003">
    <property type="protein sequence ID" value="KAJ8369837.1"/>
    <property type="molecule type" value="Genomic_DNA"/>
</dbReference>
<dbReference type="PANTHER" id="PTHR46875:SF3">
    <property type="entry name" value="CD40 MOLECULE, TNF RECEPTOR SUPERFAMILY MEMBER 5"/>
    <property type="match status" value="1"/>
</dbReference>
<evidence type="ECO:0000259" key="4">
    <source>
        <dbReference type="SMART" id="SM00208"/>
    </source>
</evidence>
<keyword evidence="6" id="KW-1185">Reference proteome</keyword>
<dbReference type="GO" id="GO:0035631">
    <property type="term" value="C:CD40 receptor complex"/>
    <property type="evidence" value="ECO:0007669"/>
    <property type="project" value="TreeGrafter"/>
</dbReference>
<keyword evidence="2" id="KW-1133">Transmembrane helix</keyword>
<proteinExistence type="predicted"/>
<dbReference type="SUPFAM" id="SSF57586">
    <property type="entry name" value="TNF receptor-like"/>
    <property type="match status" value="2"/>
</dbReference>
<feature type="chain" id="PRO_5040309642" description="TNFR-Cys domain-containing protein" evidence="3">
    <location>
        <begin position="24"/>
        <end position="315"/>
    </location>
</feature>
<keyword evidence="2" id="KW-0812">Transmembrane</keyword>
<dbReference type="Gene3D" id="2.10.50.10">
    <property type="entry name" value="Tumor Necrosis Factor Receptor, subunit A, domain 2"/>
    <property type="match status" value="2"/>
</dbReference>
<gene>
    <name evidence="5" type="ORF">SKAU_G00098650</name>
</gene>
<evidence type="ECO:0000313" key="5">
    <source>
        <dbReference type="EMBL" id="KAJ8369837.1"/>
    </source>
</evidence>
<feature type="transmembrane region" description="Helical" evidence="2">
    <location>
        <begin position="189"/>
        <end position="212"/>
    </location>
</feature>
<evidence type="ECO:0000256" key="2">
    <source>
        <dbReference type="SAM" id="Phobius"/>
    </source>
</evidence>